<feature type="domain" description="tRNA nuclease CdiA C-terminal" evidence="2">
    <location>
        <begin position="128"/>
        <end position="206"/>
    </location>
</feature>
<evidence type="ECO:0000313" key="4">
    <source>
        <dbReference type="Proteomes" id="UP000239209"/>
    </source>
</evidence>
<dbReference type="Gene3D" id="3.40.1350.120">
    <property type="match status" value="1"/>
</dbReference>
<feature type="region of interest" description="Disordered" evidence="1">
    <location>
        <begin position="1"/>
        <end position="98"/>
    </location>
</feature>
<dbReference type="AlphaFoldDB" id="A0A2T0S3I7"/>
<evidence type="ECO:0000256" key="1">
    <source>
        <dbReference type="SAM" id="MobiDB-lite"/>
    </source>
</evidence>
<dbReference type="GO" id="GO:0004549">
    <property type="term" value="F:tRNA-specific ribonuclease activity"/>
    <property type="evidence" value="ECO:0007669"/>
    <property type="project" value="InterPro"/>
</dbReference>
<dbReference type="EMBL" id="PVZG01000009">
    <property type="protein sequence ID" value="PRY27988.1"/>
    <property type="molecule type" value="Genomic_DNA"/>
</dbReference>
<dbReference type="CDD" id="cd13442">
    <property type="entry name" value="CDI_toxin_Bp1026b-like"/>
    <property type="match status" value="1"/>
</dbReference>
<evidence type="ECO:0000259" key="2">
    <source>
        <dbReference type="Pfam" id="PF18451"/>
    </source>
</evidence>
<dbReference type="Pfam" id="PF18451">
    <property type="entry name" value="CdiA_C"/>
    <property type="match status" value="1"/>
</dbReference>
<name>A0A2T0S3I7_9ACTN</name>
<keyword evidence="4" id="KW-1185">Reference proteome</keyword>
<protein>
    <recommendedName>
        <fullName evidence="2">tRNA nuclease CdiA C-terminal domain-containing protein</fullName>
    </recommendedName>
</protein>
<gene>
    <name evidence="3" type="ORF">CLV70_109144</name>
</gene>
<evidence type="ECO:0000313" key="3">
    <source>
        <dbReference type="EMBL" id="PRY27988.1"/>
    </source>
</evidence>
<dbReference type="InterPro" id="IPR040559">
    <property type="entry name" value="CdiA_C"/>
</dbReference>
<dbReference type="InterPro" id="IPR033806">
    <property type="entry name" value="CDI_toxin_Bp1026b-like"/>
</dbReference>
<organism evidence="3 4">
    <name type="scientific">Pseudosporangium ferrugineum</name>
    <dbReference type="NCBI Taxonomy" id="439699"/>
    <lineage>
        <taxon>Bacteria</taxon>
        <taxon>Bacillati</taxon>
        <taxon>Actinomycetota</taxon>
        <taxon>Actinomycetes</taxon>
        <taxon>Micromonosporales</taxon>
        <taxon>Micromonosporaceae</taxon>
        <taxon>Pseudosporangium</taxon>
    </lineage>
</organism>
<sequence>MPGRGRSPADGGDPPGHSSRPRGAPTPASIHEAHETTAAEAQAGRATGAPRPNPLITPSTGHPGATPDGRPTPIKTSQDEDVRRSLDRENSGAAILADRGYRIQQNPSLDEIARARQETGDTGKVGSKPDYLLEGRVFDCYSPAADKPVRGIWFEVKKKIDKEQTQRVVVNLQDWPGDLTALRRQFDDWPVDRLKEVKAIGPDGEIIQLVPNPDRN</sequence>
<feature type="compositionally biased region" description="Basic and acidic residues" evidence="1">
    <location>
        <begin position="77"/>
        <end position="90"/>
    </location>
</feature>
<feature type="compositionally biased region" description="Low complexity" evidence="1">
    <location>
        <begin position="38"/>
        <end position="49"/>
    </location>
</feature>
<reference evidence="3 4" key="1">
    <citation type="submission" date="2018-03" db="EMBL/GenBank/DDBJ databases">
        <title>Genomic Encyclopedia of Archaeal and Bacterial Type Strains, Phase II (KMG-II): from individual species to whole genera.</title>
        <authorList>
            <person name="Goeker M."/>
        </authorList>
    </citation>
    <scope>NUCLEOTIDE SEQUENCE [LARGE SCALE GENOMIC DNA]</scope>
    <source>
        <strain evidence="3 4">DSM 45348</strain>
    </source>
</reference>
<comment type="caution">
    <text evidence="3">The sequence shown here is derived from an EMBL/GenBank/DDBJ whole genome shotgun (WGS) entry which is preliminary data.</text>
</comment>
<accession>A0A2T0S3I7</accession>
<dbReference type="Proteomes" id="UP000239209">
    <property type="component" value="Unassembled WGS sequence"/>
</dbReference>
<proteinExistence type="predicted"/>